<organism evidence="2 3">
    <name type="scientific">Cupriavidus numazuensis</name>
    <dbReference type="NCBI Taxonomy" id="221992"/>
    <lineage>
        <taxon>Bacteria</taxon>
        <taxon>Pseudomonadati</taxon>
        <taxon>Pseudomonadota</taxon>
        <taxon>Betaproteobacteria</taxon>
        <taxon>Burkholderiales</taxon>
        <taxon>Burkholderiaceae</taxon>
        <taxon>Cupriavidus</taxon>
    </lineage>
</organism>
<evidence type="ECO:0000313" key="2">
    <source>
        <dbReference type="EMBL" id="CAG2140550.1"/>
    </source>
</evidence>
<evidence type="ECO:0000313" key="3">
    <source>
        <dbReference type="Proteomes" id="UP000672657"/>
    </source>
</evidence>
<dbReference type="Proteomes" id="UP000672657">
    <property type="component" value="Unassembled WGS sequence"/>
</dbReference>
<name>A0ABM8TF31_9BURK</name>
<keyword evidence="1" id="KW-0472">Membrane</keyword>
<evidence type="ECO:0000256" key="1">
    <source>
        <dbReference type="SAM" id="Phobius"/>
    </source>
</evidence>
<keyword evidence="1" id="KW-0812">Transmembrane</keyword>
<feature type="transmembrane region" description="Helical" evidence="1">
    <location>
        <begin position="42"/>
        <end position="58"/>
    </location>
</feature>
<protein>
    <recommendedName>
        <fullName evidence="4">Transmembrane lipoprotein</fullName>
    </recommendedName>
</protein>
<accession>A0ABM8TF31</accession>
<comment type="caution">
    <text evidence="2">The sequence shown here is derived from an EMBL/GenBank/DDBJ whole genome shotgun (WGS) entry which is preliminary data.</text>
</comment>
<sequence>MEAFAVLLGLVAAACLYLAAPNQVLLPARSSGAIGRPAPSLFGWLGLALTLLSTWLWSVAQSWPVAIAATFAIIPTGLSVWPFIGTYVDQRRPGTKEAA</sequence>
<gene>
    <name evidence="2" type="ORF">LMG26411_01897</name>
</gene>
<keyword evidence="1" id="KW-1133">Transmembrane helix</keyword>
<keyword evidence="3" id="KW-1185">Reference proteome</keyword>
<evidence type="ECO:0008006" key="4">
    <source>
        <dbReference type="Google" id="ProtNLM"/>
    </source>
</evidence>
<feature type="transmembrane region" description="Helical" evidence="1">
    <location>
        <begin position="65"/>
        <end position="84"/>
    </location>
</feature>
<dbReference type="EMBL" id="CAJPVI010000009">
    <property type="protein sequence ID" value="CAG2140550.1"/>
    <property type="molecule type" value="Genomic_DNA"/>
</dbReference>
<reference evidence="2 3" key="1">
    <citation type="submission" date="2021-03" db="EMBL/GenBank/DDBJ databases">
        <authorList>
            <person name="Peeters C."/>
        </authorList>
    </citation>
    <scope>NUCLEOTIDE SEQUENCE [LARGE SCALE GENOMIC DNA]</scope>
    <source>
        <strain evidence="2 3">LMG 26411</strain>
    </source>
</reference>
<proteinExistence type="predicted"/>